<dbReference type="KEGG" id="dan:6495674"/>
<keyword evidence="10 13" id="KW-0408">Iron</keyword>
<dbReference type="EMBL" id="CH902619">
    <property type="protein sequence ID" value="EDV36183.1"/>
    <property type="molecule type" value="Genomic_DNA"/>
</dbReference>
<evidence type="ECO:0000256" key="10">
    <source>
        <dbReference type="ARBA" id="ARBA00023004"/>
    </source>
</evidence>
<dbReference type="PRINTS" id="PR00385">
    <property type="entry name" value="P450"/>
</dbReference>
<dbReference type="PANTHER" id="PTHR24292:SF45">
    <property type="entry name" value="CYTOCHROME P450 6G1-RELATED"/>
    <property type="match status" value="1"/>
</dbReference>
<feature type="binding site" description="axial binding residue" evidence="13">
    <location>
        <position position="458"/>
    </location>
    <ligand>
        <name>heme</name>
        <dbReference type="ChEBI" id="CHEBI:30413"/>
    </ligand>
    <ligandPart>
        <name>Fe</name>
        <dbReference type="ChEBI" id="CHEBI:18248"/>
    </ligandPart>
</feature>
<dbReference type="PANTHER" id="PTHR24292">
    <property type="entry name" value="CYTOCHROME P450"/>
    <property type="match status" value="1"/>
</dbReference>
<dbReference type="STRING" id="7217.B3MC83"/>
<evidence type="ECO:0000256" key="3">
    <source>
        <dbReference type="ARBA" id="ARBA00004406"/>
    </source>
</evidence>
<keyword evidence="9 14" id="KW-0560">Oxidoreductase</keyword>
<keyword evidence="11 14" id="KW-0503">Monooxygenase</keyword>
<dbReference type="SUPFAM" id="SSF48264">
    <property type="entry name" value="Cytochrome P450"/>
    <property type="match status" value="1"/>
</dbReference>
<evidence type="ECO:0000256" key="5">
    <source>
        <dbReference type="ARBA" id="ARBA00022617"/>
    </source>
</evidence>
<dbReference type="OrthoDB" id="2789670at2759"/>
<feature type="transmembrane region" description="Helical" evidence="15">
    <location>
        <begin position="6"/>
        <end position="21"/>
    </location>
</feature>
<dbReference type="GO" id="GO:0046683">
    <property type="term" value="P:response to organophosphorus"/>
    <property type="evidence" value="ECO:0007669"/>
    <property type="project" value="EnsemblMetazoa"/>
</dbReference>
<evidence type="ECO:0000256" key="7">
    <source>
        <dbReference type="ARBA" id="ARBA00022824"/>
    </source>
</evidence>
<accession>B3MC83</accession>
<dbReference type="FunCoup" id="B3MC83">
    <property type="interactions" value="23"/>
</dbReference>
<keyword evidence="5 13" id="KW-0349">Heme</keyword>
<dbReference type="InterPro" id="IPR017972">
    <property type="entry name" value="Cyt_P450_CS"/>
</dbReference>
<keyword evidence="6 13" id="KW-0479">Metal-binding</keyword>
<keyword evidence="8" id="KW-0492">Microsome</keyword>
<sequence length="527" mass="60200">MVLTEALFLVVAALVAVYLWFQRNHTYWQRKGIPYIPPTPIIGNTKPAFKLETSFGLYLSDIYNDPRAKDEAVVGIYALNKPGLIIRDVDLIKSVLIKDFNRFHNRYAQCDPHGDPLGYNNLFFVRNNHWKDIRTKLTPVFTSGKVKQMYPLMQEIGRDLEAALKRHGEESSGKYITEIKEICAQFSTDSIATIAYGIRANSLENANAEFRNHGRKLFTFNVSRAKDFFVAFFLPKLVSLLRIRFFTPEFSYFMRSTIGHVLEDRERTGFVRNDLIDVLVALRKEAAAEPSKPHYARNQDFLVAQAGVFFTAGFETSSSTMSFALYELAQHPEMQHRLRQEIHEALLEGGGSLSYEKIQSLEYLSMVVDEVLRLYPVLPFLDREYESVQGQPDLSLKPFYDFSYENGTPVFIPVFGLQRDPKYWPNPNQFDPERFSPENRKNIQAMAYLPFGAGPHNCIGSRIGLLQSKLGLVHFLKNHAVRNCADTMKQMKFDPKGFVLQADGGIHLEVVNDSLYDVGARDSNQSV</sequence>
<evidence type="ECO:0000256" key="8">
    <source>
        <dbReference type="ARBA" id="ARBA00022848"/>
    </source>
</evidence>
<keyword evidence="17" id="KW-1185">Reference proteome</keyword>
<dbReference type="GO" id="GO:0004497">
    <property type="term" value="F:monooxygenase activity"/>
    <property type="evidence" value="ECO:0007669"/>
    <property type="project" value="UniProtKB-KW"/>
</dbReference>
<dbReference type="CTD" id="36316"/>
<evidence type="ECO:0000256" key="1">
    <source>
        <dbReference type="ARBA" id="ARBA00001971"/>
    </source>
</evidence>
<dbReference type="Gene3D" id="1.10.630.10">
    <property type="entry name" value="Cytochrome P450"/>
    <property type="match status" value="1"/>
</dbReference>
<dbReference type="Proteomes" id="UP000007801">
    <property type="component" value="Unassembled WGS sequence"/>
</dbReference>
<dbReference type="PROSITE" id="PS00086">
    <property type="entry name" value="CYTOCHROME_P450"/>
    <property type="match status" value="1"/>
</dbReference>
<evidence type="ECO:0000256" key="2">
    <source>
        <dbReference type="ARBA" id="ARBA00004174"/>
    </source>
</evidence>
<dbReference type="GO" id="GO:0016705">
    <property type="term" value="F:oxidoreductase activity, acting on paired donors, with incorporation or reduction of molecular oxygen"/>
    <property type="evidence" value="ECO:0007669"/>
    <property type="project" value="InterPro"/>
</dbReference>
<organism evidence="16 17">
    <name type="scientific">Drosophila ananassae</name>
    <name type="common">Fruit fly</name>
    <dbReference type="NCBI Taxonomy" id="7217"/>
    <lineage>
        <taxon>Eukaryota</taxon>
        <taxon>Metazoa</taxon>
        <taxon>Ecdysozoa</taxon>
        <taxon>Arthropoda</taxon>
        <taxon>Hexapoda</taxon>
        <taxon>Insecta</taxon>
        <taxon>Pterygota</taxon>
        <taxon>Neoptera</taxon>
        <taxon>Endopterygota</taxon>
        <taxon>Diptera</taxon>
        <taxon>Brachycera</taxon>
        <taxon>Muscomorpha</taxon>
        <taxon>Ephydroidea</taxon>
        <taxon>Drosophilidae</taxon>
        <taxon>Drosophila</taxon>
        <taxon>Sophophora</taxon>
    </lineage>
</organism>
<comment type="cofactor">
    <cofactor evidence="1 13">
        <name>heme</name>
        <dbReference type="ChEBI" id="CHEBI:30413"/>
    </cofactor>
</comment>
<comment type="similarity">
    <text evidence="4 14">Belongs to the cytochrome P450 family.</text>
</comment>
<dbReference type="SMR" id="B3MC83"/>
<gene>
    <name evidence="16" type="primary">Dana\GF12828</name>
    <name evidence="16" type="synonym">dana_GLEANR_12846</name>
    <name evidence="16" type="ORF">GF12828</name>
</gene>
<evidence type="ECO:0000256" key="13">
    <source>
        <dbReference type="PIRSR" id="PIRSR602401-1"/>
    </source>
</evidence>
<keyword evidence="7" id="KW-0256">Endoplasmic reticulum</keyword>
<dbReference type="GO" id="GO:0046680">
    <property type="term" value="P:response to DDT"/>
    <property type="evidence" value="ECO:0007669"/>
    <property type="project" value="EnsemblMetazoa"/>
</dbReference>
<dbReference type="InterPro" id="IPR001128">
    <property type="entry name" value="Cyt_P450"/>
</dbReference>
<dbReference type="eggNOG" id="KOG0158">
    <property type="taxonomic scope" value="Eukaryota"/>
</dbReference>
<dbReference type="PhylomeDB" id="B3MC83"/>
<dbReference type="GO" id="GO:0005506">
    <property type="term" value="F:iron ion binding"/>
    <property type="evidence" value="ECO:0007669"/>
    <property type="project" value="InterPro"/>
</dbReference>
<evidence type="ECO:0000256" key="6">
    <source>
        <dbReference type="ARBA" id="ARBA00022723"/>
    </source>
</evidence>
<dbReference type="GO" id="GO:0005789">
    <property type="term" value="C:endoplasmic reticulum membrane"/>
    <property type="evidence" value="ECO:0007669"/>
    <property type="project" value="UniProtKB-SubCell"/>
</dbReference>
<dbReference type="CDD" id="cd11056">
    <property type="entry name" value="CYP6-like"/>
    <property type="match status" value="1"/>
</dbReference>
<evidence type="ECO:0000313" key="16">
    <source>
        <dbReference type="EMBL" id="EDV36183.1"/>
    </source>
</evidence>
<keyword evidence="15" id="KW-0812">Transmembrane</keyword>
<evidence type="ECO:0000256" key="12">
    <source>
        <dbReference type="ARBA" id="ARBA00023136"/>
    </source>
</evidence>
<dbReference type="InterPro" id="IPR050476">
    <property type="entry name" value="Insect_CytP450_Detox"/>
</dbReference>
<dbReference type="AlphaFoldDB" id="B3MC83"/>
<name>B3MC83_DROAN</name>
<evidence type="ECO:0000256" key="11">
    <source>
        <dbReference type="ARBA" id="ARBA00023033"/>
    </source>
</evidence>
<dbReference type="GO" id="GO:0020037">
    <property type="term" value="F:heme binding"/>
    <property type="evidence" value="ECO:0007669"/>
    <property type="project" value="InterPro"/>
</dbReference>
<dbReference type="GO" id="GO:0046689">
    <property type="term" value="P:response to mercury ion"/>
    <property type="evidence" value="ECO:0007669"/>
    <property type="project" value="EnsemblMetazoa"/>
</dbReference>
<proteinExistence type="inferred from homology"/>
<dbReference type="Pfam" id="PF00067">
    <property type="entry name" value="p450"/>
    <property type="match status" value="1"/>
</dbReference>
<dbReference type="PRINTS" id="PR00463">
    <property type="entry name" value="EP450I"/>
</dbReference>
<keyword evidence="15" id="KW-1133">Transmembrane helix</keyword>
<dbReference type="GO" id="GO:0046701">
    <property type="term" value="P:insecticide catabolic process"/>
    <property type="evidence" value="ECO:0007669"/>
    <property type="project" value="EnsemblMetazoa"/>
</dbReference>
<dbReference type="HOGENOM" id="CLU_001570_5_2_1"/>
<dbReference type="OMA" id="GRCDPHG"/>
<keyword evidence="12 15" id="KW-0472">Membrane</keyword>
<dbReference type="InterPro" id="IPR036396">
    <property type="entry name" value="Cyt_P450_sf"/>
</dbReference>
<dbReference type="GeneID" id="6495674"/>
<dbReference type="InterPro" id="IPR002401">
    <property type="entry name" value="Cyt_P450_E_grp-I"/>
</dbReference>
<dbReference type="FunFam" id="1.10.630.10:FF:000042">
    <property type="entry name" value="Cytochrome P450"/>
    <property type="match status" value="1"/>
</dbReference>
<protein>
    <submittedName>
        <fullName evidence="16">Uncharacterized protein</fullName>
    </submittedName>
</protein>
<evidence type="ECO:0000256" key="15">
    <source>
        <dbReference type="SAM" id="Phobius"/>
    </source>
</evidence>
<comment type="subcellular location">
    <subcellularLocation>
        <location evidence="3">Endoplasmic reticulum membrane</location>
        <topology evidence="3">Peripheral membrane protein</topology>
    </subcellularLocation>
    <subcellularLocation>
        <location evidence="2">Microsome membrane</location>
        <topology evidence="2">Peripheral membrane protein</topology>
    </subcellularLocation>
</comment>
<evidence type="ECO:0000256" key="14">
    <source>
        <dbReference type="RuleBase" id="RU000461"/>
    </source>
</evidence>
<evidence type="ECO:0000313" key="17">
    <source>
        <dbReference type="Proteomes" id="UP000007801"/>
    </source>
</evidence>
<reference evidence="16 17" key="1">
    <citation type="journal article" date="2007" name="Nature">
        <title>Evolution of genes and genomes on the Drosophila phylogeny.</title>
        <authorList>
            <consortium name="Drosophila 12 Genomes Consortium"/>
            <person name="Clark A.G."/>
            <person name="Eisen M.B."/>
            <person name="Smith D.R."/>
            <person name="Bergman C.M."/>
            <person name="Oliver B."/>
            <person name="Markow T.A."/>
            <person name="Kaufman T.C."/>
            <person name="Kellis M."/>
            <person name="Gelbart W."/>
            <person name="Iyer V.N."/>
            <person name="Pollard D.A."/>
            <person name="Sackton T.B."/>
            <person name="Larracuente A.M."/>
            <person name="Singh N.D."/>
            <person name="Abad J.P."/>
            <person name="Abt D.N."/>
            <person name="Adryan B."/>
            <person name="Aguade M."/>
            <person name="Akashi H."/>
            <person name="Anderson W.W."/>
            <person name="Aquadro C.F."/>
            <person name="Ardell D.H."/>
            <person name="Arguello R."/>
            <person name="Artieri C.G."/>
            <person name="Barbash D.A."/>
            <person name="Barker D."/>
            <person name="Barsanti P."/>
            <person name="Batterham P."/>
            <person name="Batzoglou S."/>
            <person name="Begun D."/>
            <person name="Bhutkar A."/>
            <person name="Blanco E."/>
            <person name="Bosak S.A."/>
            <person name="Bradley R.K."/>
            <person name="Brand A.D."/>
            <person name="Brent M.R."/>
            <person name="Brooks A.N."/>
            <person name="Brown R.H."/>
            <person name="Butlin R.K."/>
            <person name="Caggese C."/>
            <person name="Calvi B.R."/>
            <person name="Bernardo de Carvalho A."/>
            <person name="Caspi A."/>
            <person name="Castrezana S."/>
            <person name="Celniker S.E."/>
            <person name="Chang J.L."/>
            <person name="Chapple C."/>
            <person name="Chatterji S."/>
            <person name="Chinwalla A."/>
            <person name="Civetta A."/>
            <person name="Clifton S.W."/>
            <person name="Comeron J.M."/>
            <person name="Costello J.C."/>
            <person name="Coyne J.A."/>
            <person name="Daub J."/>
            <person name="David R.G."/>
            <person name="Delcher A.L."/>
            <person name="Delehaunty K."/>
            <person name="Do C.B."/>
            <person name="Ebling H."/>
            <person name="Edwards K."/>
            <person name="Eickbush T."/>
            <person name="Evans J.D."/>
            <person name="Filipski A."/>
            <person name="Findeiss S."/>
            <person name="Freyhult E."/>
            <person name="Fulton L."/>
            <person name="Fulton R."/>
            <person name="Garcia A.C."/>
            <person name="Gardiner A."/>
            <person name="Garfield D.A."/>
            <person name="Garvin B.E."/>
            <person name="Gibson G."/>
            <person name="Gilbert D."/>
            <person name="Gnerre S."/>
            <person name="Godfrey J."/>
            <person name="Good R."/>
            <person name="Gotea V."/>
            <person name="Gravely B."/>
            <person name="Greenberg A.J."/>
            <person name="Griffiths-Jones S."/>
            <person name="Gross S."/>
            <person name="Guigo R."/>
            <person name="Gustafson E.A."/>
            <person name="Haerty W."/>
            <person name="Hahn M.W."/>
            <person name="Halligan D.L."/>
            <person name="Halpern A.L."/>
            <person name="Halter G.M."/>
            <person name="Han M.V."/>
            <person name="Heger A."/>
            <person name="Hillier L."/>
            <person name="Hinrichs A.S."/>
            <person name="Holmes I."/>
            <person name="Hoskins R.A."/>
            <person name="Hubisz M.J."/>
            <person name="Hultmark D."/>
            <person name="Huntley M.A."/>
            <person name="Jaffe D.B."/>
            <person name="Jagadeeshan S."/>
            <person name="Jeck W.R."/>
            <person name="Johnson J."/>
            <person name="Jones C.D."/>
            <person name="Jordan W.C."/>
            <person name="Karpen G.H."/>
            <person name="Kataoka E."/>
            <person name="Keightley P.D."/>
            <person name="Kheradpour P."/>
            <person name="Kirkness E.F."/>
            <person name="Koerich L.B."/>
            <person name="Kristiansen K."/>
            <person name="Kudrna D."/>
            <person name="Kulathinal R.J."/>
            <person name="Kumar S."/>
            <person name="Kwok R."/>
            <person name="Lander E."/>
            <person name="Langley C.H."/>
            <person name="Lapoint R."/>
            <person name="Lazzaro B.P."/>
            <person name="Lee S.J."/>
            <person name="Levesque L."/>
            <person name="Li R."/>
            <person name="Lin C.F."/>
            <person name="Lin M.F."/>
            <person name="Lindblad-Toh K."/>
            <person name="Llopart A."/>
            <person name="Long M."/>
            <person name="Low L."/>
            <person name="Lozovsky E."/>
            <person name="Lu J."/>
            <person name="Luo M."/>
            <person name="Machado C.A."/>
            <person name="Makalowski W."/>
            <person name="Marzo M."/>
            <person name="Matsuda M."/>
            <person name="Matzkin L."/>
            <person name="McAllister B."/>
            <person name="McBride C.S."/>
            <person name="McKernan B."/>
            <person name="McKernan K."/>
            <person name="Mendez-Lago M."/>
            <person name="Minx P."/>
            <person name="Mollenhauer M.U."/>
            <person name="Montooth K."/>
            <person name="Mount S.M."/>
            <person name="Mu X."/>
            <person name="Myers E."/>
            <person name="Negre B."/>
            <person name="Newfeld S."/>
            <person name="Nielsen R."/>
            <person name="Noor M.A."/>
            <person name="O'Grady P."/>
            <person name="Pachter L."/>
            <person name="Papaceit M."/>
            <person name="Parisi M.J."/>
            <person name="Parisi M."/>
            <person name="Parts L."/>
            <person name="Pedersen J.S."/>
            <person name="Pesole G."/>
            <person name="Phillippy A.M."/>
            <person name="Ponting C.P."/>
            <person name="Pop M."/>
            <person name="Porcelli D."/>
            <person name="Powell J.R."/>
            <person name="Prohaska S."/>
            <person name="Pruitt K."/>
            <person name="Puig M."/>
            <person name="Quesneville H."/>
            <person name="Ram K.R."/>
            <person name="Rand D."/>
            <person name="Rasmussen M.D."/>
            <person name="Reed L.K."/>
            <person name="Reenan R."/>
            <person name="Reily A."/>
            <person name="Remington K.A."/>
            <person name="Rieger T.T."/>
            <person name="Ritchie M.G."/>
            <person name="Robin C."/>
            <person name="Rogers Y.H."/>
            <person name="Rohde C."/>
            <person name="Rozas J."/>
            <person name="Rubenfield M.J."/>
            <person name="Ruiz A."/>
            <person name="Russo S."/>
            <person name="Salzberg S.L."/>
            <person name="Sanchez-Gracia A."/>
            <person name="Saranga D.J."/>
            <person name="Sato H."/>
            <person name="Schaeffer S.W."/>
            <person name="Schatz M.C."/>
            <person name="Schlenke T."/>
            <person name="Schwartz R."/>
            <person name="Segarra C."/>
            <person name="Singh R.S."/>
            <person name="Sirot L."/>
            <person name="Sirota M."/>
            <person name="Sisneros N.B."/>
            <person name="Smith C.D."/>
            <person name="Smith T.F."/>
            <person name="Spieth J."/>
            <person name="Stage D.E."/>
            <person name="Stark A."/>
            <person name="Stephan W."/>
            <person name="Strausberg R.L."/>
            <person name="Strempel S."/>
            <person name="Sturgill D."/>
            <person name="Sutton G."/>
            <person name="Sutton G.G."/>
            <person name="Tao W."/>
            <person name="Teichmann S."/>
            <person name="Tobari Y.N."/>
            <person name="Tomimura Y."/>
            <person name="Tsolas J.M."/>
            <person name="Valente V.L."/>
            <person name="Venter E."/>
            <person name="Venter J.C."/>
            <person name="Vicario S."/>
            <person name="Vieira F.G."/>
            <person name="Vilella A.J."/>
            <person name="Villasante A."/>
            <person name="Walenz B."/>
            <person name="Wang J."/>
            <person name="Wasserman M."/>
            <person name="Watts T."/>
            <person name="Wilson D."/>
            <person name="Wilson R.K."/>
            <person name="Wing R.A."/>
            <person name="Wolfner M.F."/>
            <person name="Wong A."/>
            <person name="Wong G.K."/>
            <person name="Wu C.I."/>
            <person name="Wu G."/>
            <person name="Yamamoto D."/>
            <person name="Yang H.P."/>
            <person name="Yang S.P."/>
            <person name="Yorke J.A."/>
            <person name="Yoshida K."/>
            <person name="Zdobnov E."/>
            <person name="Zhang P."/>
            <person name="Zhang Y."/>
            <person name="Zimin A.V."/>
            <person name="Baldwin J."/>
            <person name="Abdouelleil A."/>
            <person name="Abdulkadir J."/>
            <person name="Abebe A."/>
            <person name="Abera B."/>
            <person name="Abreu J."/>
            <person name="Acer S.C."/>
            <person name="Aftuck L."/>
            <person name="Alexander A."/>
            <person name="An P."/>
            <person name="Anderson E."/>
            <person name="Anderson S."/>
            <person name="Arachi H."/>
            <person name="Azer M."/>
            <person name="Bachantsang P."/>
            <person name="Barry A."/>
            <person name="Bayul T."/>
            <person name="Berlin A."/>
            <person name="Bessette D."/>
            <person name="Bloom T."/>
            <person name="Blye J."/>
            <person name="Boguslavskiy L."/>
            <person name="Bonnet C."/>
            <person name="Boukhgalter B."/>
            <person name="Bourzgui I."/>
            <person name="Brown A."/>
            <person name="Cahill P."/>
            <person name="Channer S."/>
            <person name="Cheshatsang Y."/>
            <person name="Chuda L."/>
            <person name="Citroen M."/>
            <person name="Collymore A."/>
            <person name="Cooke P."/>
            <person name="Costello M."/>
            <person name="D'Aco K."/>
            <person name="Daza R."/>
            <person name="De Haan G."/>
            <person name="DeGray S."/>
            <person name="DeMaso C."/>
            <person name="Dhargay N."/>
            <person name="Dooley K."/>
            <person name="Dooley E."/>
            <person name="Doricent M."/>
            <person name="Dorje P."/>
            <person name="Dorjee K."/>
            <person name="Dupes A."/>
            <person name="Elong R."/>
            <person name="Falk J."/>
            <person name="Farina A."/>
            <person name="Faro S."/>
            <person name="Ferguson D."/>
            <person name="Fisher S."/>
            <person name="Foley C.D."/>
            <person name="Franke A."/>
            <person name="Friedrich D."/>
            <person name="Gadbois L."/>
            <person name="Gearin G."/>
            <person name="Gearin C.R."/>
            <person name="Giannoukos G."/>
            <person name="Goode T."/>
            <person name="Graham J."/>
            <person name="Grandbois E."/>
            <person name="Grewal S."/>
            <person name="Gyaltsen K."/>
            <person name="Hafez N."/>
            <person name="Hagos B."/>
            <person name="Hall J."/>
            <person name="Henson C."/>
            <person name="Hollinger A."/>
            <person name="Honan T."/>
            <person name="Huard M.D."/>
            <person name="Hughes L."/>
            <person name="Hurhula B."/>
            <person name="Husby M.E."/>
            <person name="Kamat A."/>
            <person name="Kanga B."/>
            <person name="Kashin S."/>
            <person name="Khazanovich D."/>
            <person name="Kisner P."/>
            <person name="Lance K."/>
            <person name="Lara M."/>
            <person name="Lee W."/>
            <person name="Lennon N."/>
            <person name="Letendre F."/>
            <person name="LeVine R."/>
            <person name="Lipovsky A."/>
            <person name="Liu X."/>
            <person name="Liu J."/>
            <person name="Liu S."/>
            <person name="Lokyitsang T."/>
            <person name="Lokyitsang Y."/>
            <person name="Lubonja R."/>
            <person name="Lui A."/>
            <person name="MacDonald P."/>
            <person name="Magnisalis V."/>
            <person name="Maru K."/>
            <person name="Matthews C."/>
            <person name="McCusker W."/>
            <person name="McDonough S."/>
            <person name="Mehta T."/>
            <person name="Meldrim J."/>
            <person name="Meneus L."/>
            <person name="Mihai O."/>
            <person name="Mihalev A."/>
            <person name="Mihova T."/>
            <person name="Mittelman R."/>
            <person name="Mlenga V."/>
            <person name="Montmayeur A."/>
            <person name="Mulrain L."/>
            <person name="Navidi A."/>
            <person name="Naylor J."/>
            <person name="Negash T."/>
            <person name="Nguyen T."/>
            <person name="Nguyen N."/>
            <person name="Nicol R."/>
            <person name="Norbu C."/>
            <person name="Norbu N."/>
            <person name="Novod N."/>
            <person name="O'Neill B."/>
            <person name="Osman S."/>
            <person name="Markiewicz E."/>
            <person name="Oyono O.L."/>
            <person name="Patti C."/>
            <person name="Phunkhang P."/>
            <person name="Pierre F."/>
            <person name="Priest M."/>
            <person name="Raghuraman S."/>
            <person name="Rege F."/>
            <person name="Reyes R."/>
            <person name="Rise C."/>
            <person name="Rogov P."/>
            <person name="Ross K."/>
            <person name="Ryan E."/>
            <person name="Settipalli S."/>
            <person name="Shea T."/>
            <person name="Sherpa N."/>
            <person name="Shi L."/>
            <person name="Shih D."/>
            <person name="Sparrow T."/>
            <person name="Spaulding J."/>
            <person name="Stalker J."/>
            <person name="Stange-Thomann N."/>
            <person name="Stavropoulos S."/>
            <person name="Stone C."/>
            <person name="Strader C."/>
            <person name="Tesfaye S."/>
            <person name="Thomson T."/>
            <person name="Thoulutsang Y."/>
            <person name="Thoulutsang D."/>
            <person name="Topham K."/>
            <person name="Topping I."/>
            <person name="Tsamla T."/>
            <person name="Vassiliev H."/>
            <person name="Vo A."/>
            <person name="Wangchuk T."/>
            <person name="Wangdi T."/>
            <person name="Weiand M."/>
            <person name="Wilkinson J."/>
            <person name="Wilson A."/>
            <person name="Yadav S."/>
            <person name="Young G."/>
            <person name="Yu Q."/>
            <person name="Zembek L."/>
            <person name="Zhong D."/>
            <person name="Zimmer A."/>
            <person name="Zwirko Z."/>
            <person name="Jaffe D.B."/>
            <person name="Alvarez P."/>
            <person name="Brockman W."/>
            <person name="Butler J."/>
            <person name="Chin C."/>
            <person name="Gnerre S."/>
            <person name="Grabherr M."/>
            <person name="Kleber M."/>
            <person name="Mauceli E."/>
            <person name="MacCallum I."/>
        </authorList>
    </citation>
    <scope>NUCLEOTIDE SEQUENCE [LARGE SCALE GENOMIC DNA]</scope>
    <source>
        <strain evidence="17">Tucson 14024-0371.13</strain>
    </source>
</reference>
<evidence type="ECO:0000256" key="4">
    <source>
        <dbReference type="ARBA" id="ARBA00010617"/>
    </source>
</evidence>
<dbReference type="InParanoid" id="B3MC83"/>
<evidence type="ECO:0000256" key="9">
    <source>
        <dbReference type="ARBA" id="ARBA00023002"/>
    </source>
</evidence>